<dbReference type="EMBL" id="CAKJTG010000001">
    <property type="protein sequence ID" value="CAG9606510.1"/>
    <property type="molecule type" value="Genomic_DNA"/>
</dbReference>
<sequence length="223" mass="26205">MINQNTLNILNGQAMYNYFQKTDFLKQEIMIPFNEAMCYGNTSKDLFSDEFVEIRSNVHHVTPSQYTEIAILPLQPLFSKNFTNIALWFDADMFCQINLITILAWLDKNEYKGKIVLHLVGENFEPEEHFNLEANGYYELYNQVLIHKTSPDFFVPPPLKKGIELYLHYLNNDSDLMTYIEMNRNVSEKELVYALIENFKDYGLGDTQYLEIIKGHHKTNHNI</sequence>
<evidence type="ECO:0008006" key="3">
    <source>
        <dbReference type="Google" id="ProtNLM"/>
    </source>
</evidence>
<organism evidence="1 2">
    <name type="scientific">Pseudoneobacillus rhizosphaerae</name>
    <dbReference type="NCBI Taxonomy" id="2880968"/>
    <lineage>
        <taxon>Bacteria</taxon>
        <taxon>Bacillati</taxon>
        <taxon>Bacillota</taxon>
        <taxon>Bacilli</taxon>
        <taxon>Bacillales</taxon>
        <taxon>Bacillaceae</taxon>
        <taxon>Pseudoneobacillus</taxon>
    </lineage>
</organism>
<evidence type="ECO:0000313" key="1">
    <source>
        <dbReference type="EMBL" id="CAG9606510.1"/>
    </source>
</evidence>
<evidence type="ECO:0000313" key="2">
    <source>
        <dbReference type="Proteomes" id="UP000789845"/>
    </source>
</evidence>
<protein>
    <recommendedName>
        <fullName evidence="3">AraC family transcriptional regulator</fullName>
    </recommendedName>
</protein>
<dbReference type="Proteomes" id="UP000789845">
    <property type="component" value="Unassembled WGS sequence"/>
</dbReference>
<dbReference type="RefSeq" id="WP_230494793.1">
    <property type="nucleotide sequence ID" value="NZ_CAKJTG010000001.1"/>
</dbReference>
<gene>
    <name evidence="1" type="ORF">NEOCIP111885_00198</name>
</gene>
<proteinExistence type="predicted"/>
<accession>A0A9C7L9K2</accession>
<keyword evidence="2" id="KW-1185">Reference proteome</keyword>
<name>A0A9C7L9K2_9BACI</name>
<dbReference type="AlphaFoldDB" id="A0A9C7L9K2"/>
<reference evidence="1" key="1">
    <citation type="submission" date="2021-10" db="EMBL/GenBank/DDBJ databases">
        <authorList>
            <person name="Criscuolo A."/>
        </authorList>
    </citation>
    <scope>NUCLEOTIDE SEQUENCE</scope>
    <source>
        <strain evidence="1">CIP111885</strain>
    </source>
</reference>
<comment type="caution">
    <text evidence="1">The sequence shown here is derived from an EMBL/GenBank/DDBJ whole genome shotgun (WGS) entry which is preliminary data.</text>
</comment>